<keyword evidence="1" id="KW-0813">Transport</keyword>
<evidence type="ECO:0000313" key="4">
    <source>
        <dbReference type="Proteomes" id="UP000826725"/>
    </source>
</evidence>
<dbReference type="PANTHER" id="PTHR30477">
    <property type="entry name" value="ABC-TRANSPORTER METAL-BINDING PROTEIN"/>
    <property type="match status" value="1"/>
</dbReference>
<feature type="transmembrane region" description="Helical" evidence="2">
    <location>
        <begin position="20"/>
        <end position="40"/>
    </location>
</feature>
<keyword evidence="4" id="KW-1185">Reference proteome</keyword>
<dbReference type="GO" id="GO:0055085">
    <property type="term" value="P:transmembrane transport"/>
    <property type="evidence" value="ECO:0007669"/>
    <property type="project" value="InterPro"/>
</dbReference>
<keyword evidence="2" id="KW-0472">Membrane</keyword>
<dbReference type="KEGG" id="dbk:DGMP_36030"/>
<dbReference type="EMBL" id="AP024086">
    <property type="protein sequence ID" value="BCL62910.1"/>
    <property type="molecule type" value="Genomic_DNA"/>
</dbReference>
<dbReference type="Proteomes" id="UP000826725">
    <property type="component" value="Chromosome"/>
</dbReference>
<dbReference type="AlphaFoldDB" id="A0A8D5FSL8"/>
<organism evidence="3 4">
    <name type="scientific">Desulfomarina profundi</name>
    <dbReference type="NCBI Taxonomy" id="2772557"/>
    <lineage>
        <taxon>Bacteria</taxon>
        <taxon>Pseudomonadati</taxon>
        <taxon>Thermodesulfobacteriota</taxon>
        <taxon>Desulfobulbia</taxon>
        <taxon>Desulfobulbales</taxon>
        <taxon>Desulfobulbaceae</taxon>
        <taxon>Desulfomarina</taxon>
    </lineage>
</organism>
<feature type="transmembrane region" description="Helical" evidence="2">
    <location>
        <begin position="253"/>
        <end position="270"/>
    </location>
</feature>
<protein>
    <submittedName>
        <fullName evidence="3">ABC transporter</fullName>
    </submittedName>
</protein>
<feature type="transmembrane region" description="Helical" evidence="2">
    <location>
        <begin position="225"/>
        <end position="247"/>
    </location>
</feature>
<dbReference type="Pfam" id="PF00950">
    <property type="entry name" value="ABC-3"/>
    <property type="match status" value="1"/>
</dbReference>
<accession>A0A8D5FSL8</accession>
<dbReference type="PANTHER" id="PTHR30477:SF0">
    <property type="entry name" value="METAL TRANSPORT SYSTEM MEMBRANE PROTEIN TM_0125-RELATED"/>
    <property type="match status" value="1"/>
</dbReference>
<name>A0A8D5FSL8_9BACT</name>
<reference evidence="3" key="1">
    <citation type="submission" date="2020-09" db="EMBL/GenBank/DDBJ databases">
        <title>Desulfogranum mesoprofundum gen. nov., sp. nov., a novel mesophilic, sulfate-reducing chemolithoautotroph isolated from a deep-sea hydrothermal vent chimney in the Suiyo Seamount.</title>
        <authorList>
            <person name="Hashimoto Y."/>
            <person name="Nakagawa S."/>
        </authorList>
    </citation>
    <scope>NUCLEOTIDE SEQUENCE</scope>
    <source>
        <strain evidence="3">KT2</strain>
    </source>
</reference>
<keyword evidence="1 2" id="KW-0812">Transmembrane</keyword>
<evidence type="ECO:0000256" key="1">
    <source>
        <dbReference type="RuleBase" id="RU003943"/>
    </source>
</evidence>
<evidence type="ECO:0000313" key="3">
    <source>
        <dbReference type="EMBL" id="BCL62910.1"/>
    </source>
</evidence>
<feature type="transmembrane region" description="Helical" evidence="2">
    <location>
        <begin position="183"/>
        <end position="213"/>
    </location>
</feature>
<dbReference type="GO" id="GO:0010043">
    <property type="term" value="P:response to zinc ion"/>
    <property type="evidence" value="ECO:0007669"/>
    <property type="project" value="TreeGrafter"/>
</dbReference>
<proteinExistence type="inferred from homology"/>
<evidence type="ECO:0000256" key="2">
    <source>
        <dbReference type="SAM" id="Phobius"/>
    </source>
</evidence>
<sequence length="275" mass="29683">MDTVFTQIIQALHYGFIQRALFAGCFIGVCCAVLGLFLVLRRLSLIGEGLAHFSLAPIGLALMLGIYPLYVALPLGLLASFWILHLAGRANMYGDAAIGLVSAIGVATGVILASLGSGFNVDLFGYLFGDILAVSRVESVLTMALSFVVLLLVFLNYQDLFAIAFDEEFAKVIGLNTERMNRILVVLTTFTVILGIKVVGIMLVSSFIIFPAVTALQLSRGFRTAIFFAVFSASFSVFVGIVAAYLFNLPAGATIVLVNFVFFLLAYGLSRFRIM</sequence>
<gene>
    <name evidence="3" type="ORF">DGMP_36030</name>
</gene>
<keyword evidence="2" id="KW-1133">Transmembrane helix</keyword>
<comment type="similarity">
    <text evidence="1">Belongs to the ABC-3 integral membrane protein family.</text>
</comment>
<feature type="transmembrane region" description="Helical" evidence="2">
    <location>
        <begin position="60"/>
        <end position="84"/>
    </location>
</feature>
<dbReference type="InterPro" id="IPR001626">
    <property type="entry name" value="ABC_TroCD"/>
</dbReference>
<feature type="transmembrane region" description="Helical" evidence="2">
    <location>
        <begin position="96"/>
        <end position="128"/>
    </location>
</feature>
<comment type="subcellular location">
    <subcellularLocation>
        <location evidence="1">Cell membrane</location>
        <topology evidence="1">Multi-pass membrane protein</topology>
    </subcellularLocation>
</comment>
<dbReference type="GO" id="GO:0043190">
    <property type="term" value="C:ATP-binding cassette (ABC) transporter complex"/>
    <property type="evidence" value="ECO:0007669"/>
    <property type="project" value="InterPro"/>
</dbReference>
<feature type="transmembrane region" description="Helical" evidence="2">
    <location>
        <begin position="140"/>
        <end position="163"/>
    </location>
</feature>
<dbReference type="RefSeq" id="WP_228855214.1">
    <property type="nucleotide sequence ID" value="NZ_AP024086.1"/>
</dbReference>